<keyword evidence="3" id="KW-1185">Reference proteome</keyword>
<gene>
    <name evidence="2" type="ORF">EBO34_14520</name>
</gene>
<organism evidence="2 3">
    <name type="scientific">Alteribacter keqinensis</name>
    <dbReference type="NCBI Taxonomy" id="2483800"/>
    <lineage>
        <taxon>Bacteria</taxon>
        <taxon>Bacillati</taxon>
        <taxon>Bacillota</taxon>
        <taxon>Bacilli</taxon>
        <taxon>Bacillales</taxon>
        <taxon>Bacillaceae</taxon>
        <taxon>Alteribacter</taxon>
    </lineage>
</organism>
<dbReference type="Gene3D" id="3.50.50.60">
    <property type="entry name" value="FAD/NAD(P)-binding domain"/>
    <property type="match status" value="1"/>
</dbReference>
<evidence type="ECO:0000259" key="1">
    <source>
        <dbReference type="Pfam" id="PF13454"/>
    </source>
</evidence>
<comment type="caution">
    <text evidence="2">The sequence shown here is derived from an EMBL/GenBank/DDBJ whole genome shotgun (WGS) entry which is preliminary data.</text>
</comment>
<dbReference type="Proteomes" id="UP000278746">
    <property type="component" value="Unassembled WGS sequence"/>
</dbReference>
<dbReference type="AlphaFoldDB" id="A0A3M7TT31"/>
<dbReference type="PANTHER" id="PTHR38663">
    <property type="match status" value="1"/>
</dbReference>
<dbReference type="InterPro" id="IPR038732">
    <property type="entry name" value="HpyO/CreE_NAD-binding"/>
</dbReference>
<proteinExistence type="predicted"/>
<protein>
    <recommendedName>
        <fullName evidence="1">FAD-dependent urate hydroxylase HpyO/Asp monooxygenase CreE-like FAD/NAD(P)-binding domain-containing protein</fullName>
    </recommendedName>
</protein>
<accession>A0A3M7TT31</accession>
<evidence type="ECO:0000313" key="2">
    <source>
        <dbReference type="EMBL" id="RNA67912.1"/>
    </source>
</evidence>
<evidence type="ECO:0000313" key="3">
    <source>
        <dbReference type="Proteomes" id="UP000278746"/>
    </source>
</evidence>
<sequence>MFNWTIIGGGIQGAVMASFLADSGVEPAQIAVIDPNEEPLANWKHCTSKIGMDYLRSPFVHHLAQSPFSLDSYAKKEEFVKPFFGRRKRPLLQMFNAHSDTVLTDRGLNQSWIKSRVSGIRKVRNHWQLRLSDGRLIDSRHVVAAIGLGEQPYWPEWAKEIRSDSPSAVAHVFDRDLDTDSIKGPVTIVGGGITAAHLAVKLAGQEPGNVTLLKRHPFRIHEFDSDSGWMGPKNMSRFQKVNDLAKRRRIIRQARHRGSIPQELHMNLLHLERSGRLKINHGDITHAAQTSDGIITLYGDNNVLHQTRTVILATGFIQEAPGMNWLEPLIKDHKLKCAECGYPVVSESLEWCDHLYLMGGLAELELGPTARNISGARRGAGRIVQHAL</sequence>
<dbReference type="InterPro" id="IPR036188">
    <property type="entry name" value="FAD/NAD-bd_sf"/>
</dbReference>
<dbReference type="SUPFAM" id="SSF51905">
    <property type="entry name" value="FAD/NAD(P)-binding domain"/>
    <property type="match status" value="2"/>
</dbReference>
<dbReference type="EMBL" id="RHIB01000002">
    <property type="protein sequence ID" value="RNA67912.1"/>
    <property type="molecule type" value="Genomic_DNA"/>
</dbReference>
<dbReference type="OrthoDB" id="370110at2"/>
<reference evidence="2 3" key="1">
    <citation type="submission" date="2018-10" db="EMBL/GenBank/DDBJ databases">
        <title>Bacillus Keqinensis sp. nov., a moderately halophilic bacterium isolated from a saline-alkaline lake.</title>
        <authorList>
            <person name="Wang H."/>
        </authorList>
    </citation>
    <scope>NUCLEOTIDE SEQUENCE [LARGE SCALE GENOMIC DNA]</scope>
    <source>
        <strain evidence="2 3">KQ-3</strain>
    </source>
</reference>
<dbReference type="RefSeq" id="WP_122899784.1">
    <property type="nucleotide sequence ID" value="NZ_RHIB01000002.1"/>
</dbReference>
<name>A0A3M7TT31_9BACI</name>
<feature type="domain" description="FAD-dependent urate hydroxylase HpyO/Asp monooxygenase CreE-like FAD/NAD(P)-binding" evidence="1">
    <location>
        <begin position="6"/>
        <end position="147"/>
    </location>
</feature>
<dbReference type="Pfam" id="PF13454">
    <property type="entry name" value="NAD_binding_9"/>
    <property type="match status" value="1"/>
</dbReference>
<dbReference type="PANTHER" id="PTHR38663:SF1">
    <property type="entry name" value="L-ORNITHINE N(5)-MONOOXYGENASE"/>
    <property type="match status" value="1"/>
</dbReference>